<dbReference type="OrthoDB" id="2012664at2759"/>
<dbReference type="EMBL" id="JAMYWD010000002">
    <property type="protein sequence ID" value="KAJ4979567.1"/>
    <property type="molecule type" value="Genomic_DNA"/>
</dbReference>
<feature type="domain" description="DUF659" evidence="2">
    <location>
        <begin position="185"/>
        <end position="336"/>
    </location>
</feature>
<reference evidence="4" key="1">
    <citation type="journal article" date="2023" name="Plant J.">
        <title>The genome of the king protea, Protea cynaroides.</title>
        <authorList>
            <person name="Chang J."/>
            <person name="Duong T.A."/>
            <person name="Schoeman C."/>
            <person name="Ma X."/>
            <person name="Roodt D."/>
            <person name="Barker N."/>
            <person name="Li Z."/>
            <person name="Van de Peer Y."/>
            <person name="Mizrachi E."/>
        </authorList>
    </citation>
    <scope>NUCLEOTIDE SEQUENCE</scope>
    <source>
        <tissue evidence="4">Young leaves</tissue>
    </source>
</reference>
<dbReference type="AlphaFoldDB" id="A0A9Q0KZ47"/>
<evidence type="ECO:0000313" key="5">
    <source>
        <dbReference type="Proteomes" id="UP001141806"/>
    </source>
</evidence>
<evidence type="ECO:0000259" key="3">
    <source>
        <dbReference type="Pfam" id="PF05699"/>
    </source>
</evidence>
<dbReference type="Pfam" id="PF04937">
    <property type="entry name" value="DUF659"/>
    <property type="match status" value="1"/>
</dbReference>
<dbReference type="InterPro" id="IPR007021">
    <property type="entry name" value="DUF659"/>
</dbReference>
<gene>
    <name evidence="4" type="ORF">NE237_010347</name>
</gene>
<dbReference type="InterPro" id="IPR008906">
    <property type="entry name" value="HATC_C_dom"/>
</dbReference>
<keyword evidence="5" id="KW-1185">Reference proteome</keyword>
<feature type="region of interest" description="Disordered" evidence="1">
    <location>
        <begin position="20"/>
        <end position="39"/>
    </location>
</feature>
<name>A0A9Q0KZ47_9MAGN</name>
<dbReference type="GO" id="GO:0046983">
    <property type="term" value="F:protein dimerization activity"/>
    <property type="evidence" value="ECO:0007669"/>
    <property type="project" value="InterPro"/>
</dbReference>
<feature type="compositionally biased region" description="Acidic residues" evidence="1">
    <location>
        <begin position="715"/>
        <end position="739"/>
    </location>
</feature>
<evidence type="ECO:0000256" key="1">
    <source>
        <dbReference type="SAM" id="MobiDB-lite"/>
    </source>
</evidence>
<feature type="region of interest" description="Disordered" evidence="1">
    <location>
        <begin position="710"/>
        <end position="765"/>
    </location>
</feature>
<evidence type="ECO:0000313" key="4">
    <source>
        <dbReference type="EMBL" id="KAJ4979567.1"/>
    </source>
</evidence>
<organism evidence="4 5">
    <name type="scientific">Protea cynaroides</name>
    <dbReference type="NCBI Taxonomy" id="273540"/>
    <lineage>
        <taxon>Eukaryota</taxon>
        <taxon>Viridiplantae</taxon>
        <taxon>Streptophyta</taxon>
        <taxon>Embryophyta</taxon>
        <taxon>Tracheophyta</taxon>
        <taxon>Spermatophyta</taxon>
        <taxon>Magnoliopsida</taxon>
        <taxon>Proteales</taxon>
        <taxon>Proteaceae</taxon>
        <taxon>Protea</taxon>
    </lineage>
</organism>
<dbReference type="PANTHER" id="PTHR32166">
    <property type="entry name" value="OSJNBA0013A04.12 PROTEIN"/>
    <property type="match status" value="1"/>
</dbReference>
<feature type="domain" description="HAT C-terminal dimerisation" evidence="3">
    <location>
        <begin position="559"/>
        <end position="626"/>
    </location>
</feature>
<dbReference type="PANTHER" id="PTHR32166:SF74">
    <property type="entry name" value="OS05G0256350 PROTEIN"/>
    <property type="match status" value="1"/>
</dbReference>
<sequence>MVGTGSNSLPSVLSSAAENTVNTSTIDPSIDPARKAKSKDPGWKYGYWPNLANKAVVRCSLCGRDCNQGIKRLKQHLAGGYGDIAKCTKVSVEISKEMRDFIMKNKKRKVEDLDDPMDDERRNPKKLTQTNLQNWFRSVEQKKIVDQHIANWIYKCGIPFNIVKDRDFQIMLESVAQYGSGYEPPSYHELRGPLLKSVKEEVVEMKKKYEMYWKQYGCTLICDGWTDKRGRHLINFLVNCTEGTYFMESIDASLYIKDANLLFQLLDKKIEEIGEENVVQVITDNTANYKVVGTLLMNKRSQLYWTPCASHCIDLMLEDIGNLKLFKGTIAKGRRVTSFIYRHNHLLEAMRARIGGKELVGAGVTRFATSFLTLQSMFRNRDALKQLFVSDDWMKCNLSKTEIGMKVTETLLSIHFWNSVQDCLRASQPLVIVLRIVDGDEDPAMSEVYLAMEEAKKMIQSNFADKERLWKRVVNIIDKHWECQMGYPLYVVALFLNPGKFFEYTKNDYHKEGKIQCIFNEVLVRMVPDLILQDKISDQAITYKLSQGTFREEMAIKHRNTMSPLRWWTTHGSETPDLMRFAFRILGLCCSSGREHNWSTFEFIHTKKRNRLENQRLNDLGYIKYNQRLKEKFRARREQSIRSYDPLMLDELDWSCEWMTGHQEEDIVHNDLTWANVDRAMGASTSIEGRNRVTRAQASGINVYARRVKRRGSVEDDSDGEDIEEEEDVNNNDEDVEDDFGQRSIGDSGGEQQEQPYDPTLFDDF</sequence>
<proteinExistence type="predicted"/>
<dbReference type="SUPFAM" id="SSF53098">
    <property type="entry name" value="Ribonuclease H-like"/>
    <property type="match status" value="1"/>
</dbReference>
<protein>
    <recommendedName>
        <fullName evidence="6">BED-type domain-containing protein</fullName>
    </recommendedName>
</protein>
<evidence type="ECO:0008006" key="6">
    <source>
        <dbReference type="Google" id="ProtNLM"/>
    </source>
</evidence>
<dbReference type="InterPro" id="IPR012337">
    <property type="entry name" value="RNaseH-like_sf"/>
</dbReference>
<accession>A0A9Q0KZ47</accession>
<evidence type="ECO:0000259" key="2">
    <source>
        <dbReference type="Pfam" id="PF04937"/>
    </source>
</evidence>
<comment type="caution">
    <text evidence="4">The sequence shown here is derived from an EMBL/GenBank/DDBJ whole genome shotgun (WGS) entry which is preliminary data.</text>
</comment>
<dbReference type="Proteomes" id="UP001141806">
    <property type="component" value="Unassembled WGS sequence"/>
</dbReference>
<dbReference type="Pfam" id="PF05699">
    <property type="entry name" value="Dimer_Tnp_hAT"/>
    <property type="match status" value="1"/>
</dbReference>